<sequence>LGDWLSGLDEIAPASLDRVMQIMFDLQFIGEHQLALDLFQVSARLVRTPGHRRELFYWAAQSWVGLGEYAMGAAYYLESARLSGENDVHWQNSALYQAAKALESAKLYKDAGNVYRRLLGDSPESKMQAKLRYRLAQIERRRDRERSE</sequence>
<accession>A0A382GG08</accession>
<protein>
    <submittedName>
        <fullName evidence="1">Uncharacterized protein</fullName>
    </submittedName>
</protein>
<gene>
    <name evidence="1" type="ORF">METZ01_LOCUS226646</name>
</gene>
<reference evidence="1" key="1">
    <citation type="submission" date="2018-05" db="EMBL/GenBank/DDBJ databases">
        <authorList>
            <person name="Lanie J.A."/>
            <person name="Ng W.-L."/>
            <person name="Kazmierczak K.M."/>
            <person name="Andrzejewski T.M."/>
            <person name="Davidsen T.M."/>
            <person name="Wayne K.J."/>
            <person name="Tettelin H."/>
            <person name="Glass J.I."/>
            <person name="Rusch D."/>
            <person name="Podicherti R."/>
            <person name="Tsui H.-C.T."/>
            <person name="Winkler M.E."/>
        </authorList>
    </citation>
    <scope>NUCLEOTIDE SEQUENCE</scope>
</reference>
<dbReference type="InterPro" id="IPR011990">
    <property type="entry name" value="TPR-like_helical_dom_sf"/>
</dbReference>
<dbReference type="SUPFAM" id="SSF48452">
    <property type="entry name" value="TPR-like"/>
    <property type="match status" value="1"/>
</dbReference>
<evidence type="ECO:0000313" key="1">
    <source>
        <dbReference type="EMBL" id="SVB73792.1"/>
    </source>
</evidence>
<organism evidence="1">
    <name type="scientific">marine metagenome</name>
    <dbReference type="NCBI Taxonomy" id="408172"/>
    <lineage>
        <taxon>unclassified sequences</taxon>
        <taxon>metagenomes</taxon>
        <taxon>ecological metagenomes</taxon>
    </lineage>
</organism>
<dbReference type="Gene3D" id="1.25.40.10">
    <property type="entry name" value="Tetratricopeptide repeat domain"/>
    <property type="match status" value="1"/>
</dbReference>
<proteinExistence type="predicted"/>
<feature type="non-terminal residue" evidence="1">
    <location>
        <position position="1"/>
    </location>
</feature>
<name>A0A382GG08_9ZZZZ</name>
<dbReference type="AlphaFoldDB" id="A0A382GG08"/>
<dbReference type="EMBL" id="UINC01055195">
    <property type="protein sequence ID" value="SVB73792.1"/>
    <property type="molecule type" value="Genomic_DNA"/>
</dbReference>